<protein>
    <submittedName>
        <fullName evidence="1">Uncharacterized protein</fullName>
    </submittedName>
</protein>
<dbReference type="Proteomes" id="UP000790377">
    <property type="component" value="Unassembled WGS sequence"/>
</dbReference>
<sequence>SPSLFSYALASVCTWWRDIMATTPEYWTRLVLESSLRSILLPMVTKPPARRIRDSPCHSQVEPHLD</sequence>
<evidence type="ECO:0000313" key="1">
    <source>
        <dbReference type="EMBL" id="KAH7908135.1"/>
    </source>
</evidence>
<accession>A0ACB8A454</accession>
<comment type="caution">
    <text evidence="1">The sequence shown here is derived from an EMBL/GenBank/DDBJ whole genome shotgun (WGS) entry which is preliminary data.</text>
</comment>
<dbReference type="EMBL" id="MU267844">
    <property type="protein sequence ID" value="KAH7908135.1"/>
    <property type="molecule type" value="Genomic_DNA"/>
</dbReference>
<name>A0ACB8A454_9AGAM</name>
<proteinExistence type="predicted"/>
<keyword evidence="2" id="KW-1185">Reference proteome</keyword>
<evidence type="ECO:0000313" key="2">
    <source>
        <dbReference type="Proteomes" id="UP000790377"/>
    </source>
</evidence>
<gene>
    <name evidence="1" type="ORF">BJ138DRAFT_1013386</name>
</gene>
<organism evidence="1 2">
    <name type="scientific">Hygrophoropsis aurantiaca</name>
    <dbReference type="NCBI Taxonomy" id="72124"/>
    <lineage>
        <taxon>Eukaryota</taxon>
        <taxon>Fungi</taxon>
        <taxon>Dikarya</taxon>
        <taxon>Basidiomycota</taxon>
        <taxon>Agaricomycotina</taxon>
        <taxon>Agaricomycetes</taxon>
        <taxon>Agaricomycetidae</taxon>
        <taxon>Boletales</taxon>
        <taxon>Coniophorineae</taxon>
        <taxon>Hygrophoropsidaceae</taxon>
        <taxon>Hygrophoropsis</taxon>
    </lineage>
</organism>
<feature type="non-terminal residue" evidence="1">
    <location>
        <position position="1"/>
    </location>
</feature>
<reference evidence="1" key="1">
    <citation type="journal article" date="2021" name="New Phytol.">
        <title>Evolutionary innovations through gain and loss of genes in the ectomycorrhizal Boletales.</title>
        <authorList>
            <person name="Wu G."/>
            <person name="Miyauchi S."/>
            <person name="Morin E."/>
            <person name="Kuo A."/>
            <person name="Drula E."/>
            <person name="Varga T."/>
            <person name="Kohler A."/>
            <person name="Feng B."/>
            <person name="Cao Y."/>
            <person name="Lipzen A."/>
            <person name="Daum C."/>
            <person name="Hundley H."/>
            <person name="Pangilinan J."/>
            <person name="Johnson J."/>
            <person name="Barry K."/>
            <person name="LaButti K."/>
            <person name="Ng V."/>
            <person name="Ahrendt S."/>
            <person name="Min B."/>
            <person name="Choi I.G."/>
            <person name="Park H."/>
            <person name="Plett J.M."/>
            <person name="Magnuson J."/>
            <person name="Spatafora J.W."/>
            <person name="Nagy L.G."/>
            <person name="Henrissat B."/>
            <person name="Grigoriev I.V."/>
            <person name="Yang Z.L."/>
            <person name="Xu J."/>
            <person name="Martin F.M."/>
        </authorList>
    </citation>
    <scope>NUCLEOTIDE SEQUENCE</scope>
    <source>
        <strain evidence="1">ATCC 28755</strain>
    </source>
</reference>